<feature type="region of interest" description="Disordered" evidence="1">
    <location>
        <begin position="74"/>
        <end position="93"/>
    </location>
</feature>
<evidence type="ECO:0000256" key="1">
    <source>
        <dbReference type="SAM" id="MobiDB-lite"/>
    </source>
</evidence>
<dbReference type="AlphaFoldDB" id="A0A917XZ47"/>
<comment type="caution">
    <text evidence="2">The sequence shown here is derived from an EMBL/GenBank/DDBJ whole genome shotgun (WGS) entry which is preliminary data.</text>
</comment>
<dbReference type="Proteomes" id="UP000600365">
    <property type="component" value="Unassembled WGS sequence"/>
</dbReference>
<protein>
    <submittedName>
        <fullName evidence="2">Uncharacterized protein</fullName>
    </submittedName>
</protein>
<keyword evidence="3" id="KW-1185">Reference proteome</keyword>
<accession>A0A917XZ47</accession>
<reference evidence="2 3" key="1">
    <citation type="journal article" date="2014" name="Int. J. Syst. Evol. Microbiol.">
        <title>Complete genome sequence of Corynebacterium casei LMG S-19264T (=DSM 44701T), isolated from a smear-ripened cheese.</title>
        <authorList>
            <consortium name="US DOE Joint Genome Institute (JGI-PGF)"/>
            <person name="Walter F."/>
            <person name="Albersmeier A."/>
            <person name="Kalinowski J."/>
            <person name="Ruckert C."/>
        </authorList>
    </citation>
    <scope>NUCLEOTIDE SEQUENCE [LARGE SCALE GENOMIC DNA]</scope>
    <source>
        <strain evidence="2 3">CGMCC 4.7111</strain>
    </source>
</reference>
<dbReference type="EMBL" id="BMMM01000003">
    <property type="protein sequence ID" value="GGN60016.1"/>
    <property type="molecule type" value="Genomic_DNA"/>
</dbReference>
<gene>
    <name evidence="2" type="ORF">GCM10011579_024740</name>
</gene>
<name>A0A917XZ47_9ACTN</name>
<evidence type="ECO:0000313" key="3">
    <source>
        <dbReference type="Proteomes" id="UP000600365"/>
    </source>
</evidence>
<proteinExistence type="predicted"/>
<sequence length="114" mass="12348">MEAGWSTTTRTFPLRLRRANSSRSWGSPLGSGLSKVVRPSASKAVPWWVDLPTSNAQNTSIEVKLLLVTGLSPPRSHNQWPAPAPEIGPTPRRPHVERLHEASLVHASGGMEGP</sequence>
<organism evidence="2 3">
    <name type="scientific">Streptomyces albiflavescens</name>
    <dbReference type="NCBI Taxonomy" id="1623582"/>
    <lineage>
        <taxon>Bacteria</taxon>
        <taxon>Bacillati</taxon>
        <taxon>Actinomycetota</taxon>
        <taxon>Actinomycetes</taxon>
        <taxon>Kitasatosporales</taxon>
        <taxon>Streptomycetaceae</taxon>
        <taxon>Streptomyces</taxon>
    </lineage>
</organism>
<evidence type="ECO:0000313" key="2">
    <source>
        <dbReference type="EMBL" id="GGN60016.1"/>
    </source>
</evidence>